<keyword evidence="8" id="KW-0479">Metal-binding</keyword>
<evidence type="ECO:0000256" key="8">
    <source>
        <dbReference type="PIRSR" id="PIRSR619791-2"/>
    </source>
</evidence>
<keyword evidence="4 8" id="KW-0349">Heme</keyword>
<reference evidence="9 10" key="1">
    <citation type="journal article" date="2007" name="Nature">
        <title>Evolution of genes and genomes on the Drosophila phylogeny.</title>
        <authorList>
            <consortium name="Drosophila 12 Genomes Consortium"/>
            <person name="Clark A.G."/>
            <person name="Eisen M.B."/>
            <person name="Smith D.R."/>
            <person name="Bergman C.M."/>
            <person name="Oliver B."/>
            <person name="Markow T.A."/>
            <person name="Kaufman T.C."/>
            <person name="Kellis M."/>
            <person name="Gelbart W."/>
            <person name="Iyer V.N."/>
            <person name="Pollard D.A."/>
            <person name="Sackton T.B."/>
            <person name="Larracuente A.M."/>
            <person name="Singh N.D."/>
            <person name="Abad J.P."/>
            <person name="Abt D.N."/>
            <person name="Adryan B."/>
            <person name="Aguade M."/>
            <person name="Akashi H."/>
            <person name="Anderson W.W."/>
            <person name="Aquadro C.F."/>
            <person name="Ardell D.H."/>
            <person name="Arguello R."/>
            <person name="Artieri C.G."/>
            <person name="Barbash D.A."/>
            <person name="Barker D."/>
            <person name="Barsanti P."/>
            <person name="Batterham P."/>
            <person name="Batzoglou S."/>
            <person name="Begun D."/>
            <person name="Bhutkar A."/>
            <person name="Blanco E."/>
            <person name="Bosak S.A."/>
            <person name="Bradley R.K."/>
            <person name="Brand A.D."/>
            <person name="Brent M.R."/>
            <person name="Brooks A.N."/>
            <person name="Brown R.H."/>
            <person name="Butlin R.K."/>
            <person name="Caggese C."/>
            <person name="Calvi B.R."/>
            <person name="Bernardo de Carvalho A."/>
            <person name="Caspi A."/>
            <person name="Castrezana S."/>
            <person name="Celniker S.E."/>
            <person name="Chang J.L."/>
            <person name="Chapple C."/>
            <person name="Chatterji S."/>
            <person name="Chinwalla A."/>
            <person name="Civetta A."/>
            <person name="Clifton S.W."/>
            <person name="Comeron J.M."/>
            <person name="Costello J.C."/>
            <person name="Coyne J.A."/>
            <person name="Daub J."/>
            <person name="David R.G."/>
            <person name="Delcher A.L."/>
            <person name="Delehaunty K."/>
            <person name="Do C.B."/>
            <person name="Ebling H."/>
            <person name="Edwards K."/>
            <person name="Eickbush T."/>
            <person name="Evans J.D."/>
            <person name="Filipski A."/>
            <person name="Findeiss S."/>
            <person name="Freyhult E."/>
            <person name="Fulton L."/>
            <person name="Fulton R."/>
            <person name="Garcia A.C."/>
            <person name="Gardiner A."/>
            <person name="Garfield D.A."/>
            <person name="Garvin B.E."/>
            <person name="Gibson G."/>
            <person name="Gilbert D."/>
            <person name="Gnerre S."/>
            <person name="Godfrey J."/>
            <person name="Good R."/>
            <person name="Gotea V."/>
            <person name="Gravely B."/>
            <person name="Greenberg A.J."/>
            <person name="Griffiths-Jones S."/>
            <person name="Gross S."/>
            <person name="Guigo R."/>
            <person name="Gustafson E.A."/>
            <person name="Haerty W."/>
            <person name="Hahn M.W."/>
            <person name="Halligan D.L."/>
            <person name="Halpern A.L."/>
            <person name="Halter G.M."/>
            <person name="Han M.V."/>
            <person name="Heger A."/>
            <person name="Hillier L."/>
            <person name="Hinrichs A.S."/>
            <person name="Holmes I."/>
            <person name="Hoskins R.A."/>
            <person name="Hubisz M.J."/>
            <person name="Hultmark D."/>
            <person name="Huntley M.A."/>
            <person name="Jaffe D.B."/>
            <person name="Jagadeeshan S."/>
            <person name="Jeck W.R."/>
            <person name="Johnson J."/>
            <person name="Jones C.D."/>
            <person name="Jordan W.C."/>
            <person name="Karpen G.H."/>
            <person name="Kataoka E."/>
            <person name="Keightley P.D."/>
            <person name="Kheradpour P."/>
            <person name="Kirkness E.F."/>
            <person name="Koerich L.B."/>
            <person name="Kristiansen K."/>
            <person name="Kudrna D."/>
            <person name="Kulathinal R.J."/>
            <person name="Kumar S."/>
            <person name="Kwok R."/>
            <person name="Lander E."/>
            <person name="Langley C.H."/>
            <person name="Lapoint R."/>
            <person name="Lazzaro B.P."/>
            <person name="Lee S.J."/>
            <person name="Levesque L."/>
            <person name="Li R."/>
            <person name="Lin C.F."/>
            <person name="Lin M.F."/>
            <person name="Lindblad-Toh K."/>
            <person name="Llopart A."/>
            <person name="Long M."/>
            <person name="Low L."/>
            <person name="Lozovsky E."/>
            <person name="Lu J."/>
            <person name="Luo M."/>
            <person name="Machado C.A."/>
            <person name="Makalowski W."/>
            <person name="Marzo M."/>
            <person name="Matsuda M."/>
            <person name="Matzkin L."/>
            <person name="McAllister B."/>
            <person name="McBride C.S."/>
            <person name="McKernan B."/>
            <person name="McKernan K."/>
            <person name="Mendez-Lago M."/>
            <person name="Minx P."/>
            <person name="Mollenhauer M.U."/>
            <person name="Montooth K."/>
            <person name="Mount S.M."/>
            <person name="Mu X."/>
            <person name="Myers E."/>
            <person name="Negre B."/>
            <person name="Newfeld S."/>
            <person name="Nielsen R."/>
            <person name="Noor M.A."/>
            <person name="O'Grady P."/>
            <person name="Pachter L."/>
            <person name="Papaceit M."/>
            <person name="Parisi M.J."/>
            <person name="Parisi M."/>
            <person name="Parts L."/>
            <person name="Pedersen J.S."/>
            <person name="Pesole G."/>
            <person name="Phillippy A.M."/>
            <person name="Ponting C.P."/>
            <person name="Pop M."/>
            <person name="Porcelli D."/>
            <person name="Powell J.R."/>
            <person name="Prohaska S."/>
            <person name="Pruitt K."/>
            <person name="Puig M."/>
            <person name="Quesneville H."/>
            <person name="Ram K.R."/>
            <person name="Rand D."/>
            <person name="Rasmussen M.D."/>
            <person name="Reed L.K."/>
            <person name="Reenan R."/>
            <person name="Reily A."/>
            <person name="Remington K.A."/>
            <person name="Rieger T.T."/>
            <person name="Ritchie M.G."/>
            <person name="Robin C."/>
            <person name="Rogers Y.H."/>
            <person name="Rohde C."/>
            <person name="Rozas J."/>
            <person name="Rubenfield M.J."/>
            <person name="Ruiz A."/>
            <person name="Russo S."/>
            <person name="Salzberg S.L."/>
            <person name="Sanchez-Gracia A."/>
            <person name="Saranga D.J."/>
            <person name="Sato H."/>
            <person name="Schaeffer S.W."/>
            <person name="Schatz M.C."/>
            <person name="Schlenke T."/>
            <person name="Schwartz R."/>
            <person name="Segarra C."/>
            <person name="Singh R.S."/>
            <person name="Sirot L."/>
            <person name="Sirota M."/>
            <person name="Sisneros N.B."/>
            <person name="Smith C.D."/>
            <person name="Smith T.F."/>
            <person name="Spieth J."/>
            <person name="Stage D.E."/>
            <person name="Stark A."/>
            <person name="Stephan W."/>
            <person name="Strausberg R.L."/>
            <person name="Strempel S."/>
            <person name="Sturgill D."/>
            <person name="Sutton G."/>
            <person name="Sutton G.G."/>
            <person name="Tao W."/>
            <person name="Teichmann S."/>
            <person name="Tobari Y.N."/>
            <person name="Tomimura Y."/>
            <person name="Tsolas J.M."/>
            <person name="Valente V.L."/>
            <person name="Venter E."/>
            <person name="Venter J.C."/>
            <person name="Vicario S."/>
            <person name="Vieira F.G."/>
            <person name="Vilella A.J."/>
            <person name="Villasante A."/>
            <person name="Walenz B."/>
            <person name="Wang J."/>
            <person name="Wasserman M."/>
            <person name="Watts T."/>
            <person name="Wilson D."/>
            <person name="Wilson R.K."/>
            <person name="Wing R.A."/>
            <person name="Wolfner M.F."/>
            <person name="Wong A."/>
            <person name="Wong G.K."/>
            <person name="Wu C.I."/>
            <person name="Wu G."/>
            <person name="Yamamoto D."/>
            <person name="Yang H.P."/>
            <person name="Yang S.P."/>
            <person name="Yorke J.A."/>
            <person name="Yoshida K."/>
            <person name="Zdobnov E."/>
            <person name="Zhang P."/>
            <person name="Zhang Y."/>
            <person name="Zimin A.V."/>
            <person name="Baldwin J."/>
            <person name="Abdouelleil A."/>
            <person name="Abdulkadir J."/>
            <person name="Abebe A."/>
            <person name="Abera B."/>
            <person name="Abreu J."/>
            <person name="Acer S.C."/>
            <person name="Aftuck L."/>
            <person name="Alexander A."/>
            <person name="An P."/>
            <person name="Anderson E."/>
            <person name="Anderson S."/>
            <person name="Arachi H."/>
            <person name="Azer M."/>
            <person name="Bachantsang P."/>
            <person name="Barry A."/>
            <person name="Bayul T."/>
            <person name="Berlin A."/>
            <person name="Bessette D."/>
            <person name="Bloom T."/>
            <person name="Blye J."/>
            <person name="Boguslavskiy L."/>
            <person name="Bonnet C."/>
            <person name="Boukhgalter B."/>
            <person name="Bourzgui I."/>
            <person name="Brown A."/>
            <person name="Cahill P."/>
            <person name="Channer S."/>
            <person name="Cheshatsang Y."/>
            <person name="Chuda L."/>
            <person name="Citroen M."/>
            <person name="Collymore A."/>
            <person name="Cooke P."/>
            <person name="Costello M."/>
            <person name="D'Aco K."/>
            <person name="Daza R."/>
            <person name="De Haan G."/>
            <person name="DeGray S."/>
            <person name="DeMaso C."/>
            <person name="Dhargay N."/>
            <person name="Dooley K."/>
            <person name="Dooley E."/>
            <person name="Doricent M."/>
            <person name="Dorje P."/>
            <person name="Dorjee K."/>
            <person name="Dupes A."/>
            <person name="Elong R."/>
            <person name="Falk J."/>
            <person name="Farina A."/>
            <person name="Faro S."/>
            <person name="Ferguson D."/>
            <person name="Fisher S."/>
            <person name="Foley C.D."/>
            <person name="Franke A."/>
            <person name="Friedrich D."/>
            <person name="Gadbois L."/>
            <person name="Gearin G."/>
            <person name="Gearin C.R."/>
            <person name="Giannoukos G."/>
            <person name="Goode T."/>
            <person name="Graham J."/>
            <person name="Grandbois E."/>
            <person name="Grewal S."/>
            <person name="Gyaltsen K."/>
            <person name="Hafez N."/>
            <person name="Hagos B."/>
            <person name="Hall J."/>
            <person name="Henson C."/>
            <person name="Hollinger A."/>
            <person name="Honan T."/>
            <person name="Huard M.D."/>
            <person name="Hughes L."/>
            <person name="Hurhula B."/>
            <person name="Husby M.E."/>
            <person name="Kamat A."/>
            <person name="Kanga B."/>
            <person name="Kashin S."/>
            <person name="Khazanovich D."/>
            <person name="Kisner P."/>
            <person name="Lance K."/>
            <person name="Lara M."/>
            <person name="Lee W."/>
            <person name="Lennon N."/>
            <person name="Letendre F."/>
            <person name="LeVine R."/>
            <person name="Lipovsky A."/>
            <person name="Liu X."/>
            <person name="Liu J."/>
            <person name="Liu S."/>
            <person name="Lokyitsang T."/>
            <person name="Lokyitsang Y."/>
            <person name="Lubonja R."/>
            <person name="Lui A."/>
            <person name="MacDonald P."/>
            <person name="Magnisalis V."/>
            <person name="Maru K."/>
            <person name="Matthews C."/>
            <person name="McCusker W."/>
            <person name="McDonough S."/>
            <person name="Mehta T."/>
            <person name="Meldrim J."/>
            <person name="Meneus L."/>
            <person name="Mihai O."/>
            <person name="Mihalev A."/>
            <person name="Mihova T."/>
            <person name="Mittelman R."/>
            <person name="Mlenga V."/>
            <person name="Montmayeur A."/>
            <person name="Mulrain L."/>
            <person name="Navidi A."/>
            <person name="Naylor J."/>
            <person name="Negash T."/>
            <person name="Nguyen T."/>
            <person name="Nguyen N."/>
            <person name="Nicol R."/>
            <person name="Norbu C."/>
            <person name="Norbu N."/>
            <person name="Novod N."/>
            <person name="O'Neill B."/>
            <person name="Osman S."/>
            <person name="Markiewicz E."/>
            <person name="Oyono O.L."/>
            <person name="Patti C."/>
            <person name="Phunkhang P."/>
            <person name="Pierre F."/>
            <person name="Priest M."/>
            <person name="Raghuraman S."/>
            <person name="Rege F."/>
            <person name="Reyes R."/>
            <person name="Rise C."/>
            <person name="Rogov P."/>
            <person name="Ross K."/>
            <person name="Ryan E."/>
            <person name="Settipalli S."/>
            <person name="Shea T."/>
            <person name="Sherpa N."/>
            <person name="Shi L."/>
            <person name="Shih D."/>
            <person name="Sparrow T."/>
            <person name="Spaulding J."/>
            <person name="Stalker J."/>
            <person name="Stange-Thomann N."/>
            <person name="Stavropoulos S."/>
            <person name="Stone C."/>
            <person name="Strader C."/>
            <person name="Tesfaye S."/>
            <person name="Thomson T."/>
            <person name="Thoulutsang Y."/>
            <person name="Thoulutsang D."/>
            <person name="Topham K."/>
            <person name="Topping I."/>
            <person name="Tsamla T."/>
            <person name="Vassiliev H."/>
            <person name="Vo A."/>
            <person name="Wangchuk T."/>
            <person name="Wangdi T."/>
            <person name="Weiand M."/>
            <person name="Wilkinson J."/>
            <person name="Wilson A."/>
            <person name="Yadav S."/>
            <person name="Young G."/>
            <person name="Yu Q."/>
            <person name="Zembek L."/>
            <person name="Zhong D."/>
            <person name="Zimmer A."/>
            <person name="Zwirko Z."/>
            <person name="Jaffe D.B."/>
            <person name="Alvarez P."/>
            <person name="Brockman W."/>
            <person name="Butler J."/>
            <person name="Chin C."/>
            <person name="Gnerre S."/>
            <person name="Grabherr M."/>
            <person name="Kleber M."/>
            <person name="Mauceli E."/>
            <person name="MacCallum I."/>
        </authorList>
    </citation>
    <scope>NUCLEOTIDE SEQUENCE [LARGE SCALE GENOMIC DNA]</scope>
    <source>
        <strain evidence="10">Tucson 15010-1051.87</strain>
    </source>
</reference>
<protein>
    <recommendedName>
        <fullName evidence="11">Peroxidase</fullName>
    </recommendedName>
</protein>
<keyword evidence="5" id="KW-0732">Signal</keyword>
<keyword evidence="10" id="KW-1185">Reference proteome</keyword>
<dbReference type="InParanoid" id="B4M5J7"/>
<evidence type="ECO:0000256" key="4">
    <source>
        <dbReference type="ARBA" id="ARBA00022617"/>
    </source>
</evidence>
<organism evidence="9 10">
    <name type="scientific">Drosophila virilis</name>
    <name type="common">Fruit fly</name>
    <dbReference type="NCBI Taxonomy" id="7244"/>
    <lineage>
        <taxon>Eukaryota</taxon>
        <taxon>Metazoa</taxon>
        <taxon>Ecdysozoa</taxon>
        <taxon>Arthropoda</taxon>
        <taxon>Hexapoda</taxon>
        <taxon>Insecta</taxon>
        <taxon>Pterygota</taxon>
        <taxon>Neoptera</taxon>
        <taxon>Endopterygota</taxon>
        <taxon>Diptera</taxon>
        <taxon>Brachycera</taxon>
        <taxon>Muscomorpha</taxon>
        <taxon>Ephydroidea</taxon>
        <taxon>Drosophilidae</taxon>
        <taxon>Drosophila</taxon>
    </lineage>
</organism>
<evidence type="ECO:0000256" key="5">
    <source>
        <dbReference type="ARBA" id="ARBA00022729"/>
    </source>
</evidence>
<dbReference type="OrthoDB" id="823504at2759"/>
<proteinExistence type="predicted"/>
<dbReference type="PRINTS" id="PR00457">
    <property type="entry name" value="ANPEROXIDASE"/>
</dbReference>
<dbReference type="PROSITE" id="PS50292">
    <property type="entry name" value="PEROXIDASE_3"/>
    <property type="match status" value="1"/>
</dbReference>
<evidence type="ECO:0000256" key="6">
    <source>
        <dbReference type="ARBA" id="ARBA00023002"/>
    </source>
</evidence>
<dbReference type="HOGENOM" id="CLU_339570_0_0_1"/>
<keyword evidence="7 8" id="KW-0408">Iron</keyword>
<dbReference type="PANTHER" id="PTHR11475">
    <property type="entry name" value="OXIDASE/PEROXIDASE"/>
    <property type="match status" value="1"/>
</dbReference>
<dbReference type="PANTHER" id="PTHR11475:SF86">
    <property type="entry name" value="PEROXIDASE"/>
    <property type="match status" value="1"/>
</dbReference>
<dbReference type="CDD" id="cd09823">
    <property type="entry name" value="peroxinectin_like"/>
    <property type="match status" value="1"/>
</dbReference>
<dbReference type="Proteomes" id="UP000008792">
    <property type="component" value="Unassembled WGS sequence"/>
</dbReference>
<dbReference type="STRING" id="7244.B4M5J7"/>
<feature type="binding site" description="axial binding residue" evidence="8">
    <location>
        <position position="454"/>
    </location>
    <ligand>
        <name>heme b</name>
        <dbReference type="ChEBI" id="CHEBI:60344"/>
    </ligand>
    <ligandPart>
        <name>Fe</name>
        <dbReference type="ChEBI" id="CHEBI:18248"/>
    </ligandPart>
</feature>
<evidence type="ECO:0000256" key="3">
    <source>
        <dbReference type="ARBA" id="ARBA00022559"/>
    </source>
</evidence>
<dbReference type="eggNOG" id="KOG2408">
    <property type="taxonomic scope" value="Eukaryota"/>
</dbReference>
<accession>B4M5J7</accession>
<dbReference type="Gene3D" id="1.10.640.10">
    <property type="entry name" value="Haem peroxidase domain superfamily, animal type"/>
    <property type="match status" value="1"/>
</dbReference>
<comment type="subcellular location">
    <subcellularLocation>
        <location evidence="1">Secreted</location>
    </subcellularLocation>
</comment>
<dbReference type="InterPro" id="IPR010255">
    <property type="entry name" value="Haem_peroxidase_sf"/>
</dbReference>
<evidence type="ECO:0008006" key="11">
    <source>
        <dbReference type="Google" id="ProtNLM"/>
    </source>
</evidence>
<evidence type="ECO:0000313" key="9">
    <source>
        <dbReference type="EMBL" id="EDW58923.2"/>
    </source>
</evidence>
<dbReference type="InterPro" id="IPR037120">
    <property type="entry name" value="Haem_peroxidase_sf_animal"/>
</dbReference>
<dbReference type="GO" id="GO:0005576">
    <property type="term" value="C:extracellular region"/>
    <property type="evidence" value="ECO:0007669"/>
    <property type="project" value="UniProtKB-SubCell"/>
</dbReference>
<evidence type="ECO:0000313" key="10">
    <source>
        <dbReference type="Proteomes" id="UP000008792"/>
    </source>
</evidence>
<evidence type="ECO:0000256" key="1">
    <source>
        <dbReference type="ARBA" id="ARBA00004613"/>
    </source>
</evidence>
<keyword evidence="6" id="KW-0560">Oxidoreductase</keyword>
<dbReference type="SMR" id="B4M5J7"/>
<dbReference type="KEGG" id="dvi:6633130"/>
<dbReference type="GO" id="GO:0006979">
    <property type="term" value="P:response to oxidative stress"/>
    <property type="evidence" value="ECO:0007669"/>
    <property type="project" value="InterPro"/>
</dbReference>
<keyword evidence="3" id="KW-0575">Peroxidase</keyword>
<evidence type="ECO:0000256" key="2">
    <source>
        <dbReference type="ARBA" id="ARBA00022525"/>
    </source>
</evidence>
<dbReference type="FunFam" id="1.10.640.10:FF:000003">
    <property type="entry name" value="chorion peroxidase"/>
    <property type="match status" value="1"/>
</dbReference>
<name>B4M5J7_DROVI</name>
<sequence>MMRRIYAESLVKVHHNWLDLITMRVFIAVVGLLLLVISASKAHNQHTGCPFSQLDALDFDTLGSQQESAGRKKRSSDPYDVRSTVSADHNLDDLLKSILPKYSINSGPRSWMNLRGDEKRSLELIKCGIPPRNCLNDTQNLHYRSIDGACNNLLYPEFGIATSRYQRILRPNYMEHGQTVPNARLVSLSVFGEDTLMDKFRTVAAMQWGQFVAHDISQLTTKGAPKDCCAESRHPQCQPITLAAGGPIAFNTGKSCLSFARAVSDAEAICPKSGLSHSEKLSVVTAFLDLSSLYGNSQAQSRRVRRFKGGHLITSYINNQQWLPVSQNLEGECGTNSECYSMPDKRNRFTPTIAVLHTVLLREHNRLADQLAILNPHFNDERLYQEARKINIAQYQKITYYDYLVAVLGSAYTHLNGLTYPYSDDSTEFVNDYDEGVNPNAYAEFASAAFRYSHTQVPGWFSMVAPNRYANQTFRLSDFFERAETIQLLSSNFNLADLVRGMATQLQKRADSNIDREIKHYFNRKDFQEYGSDLKALDIQRARDFGLASYNDVREFCGLRRASEWSEFATEISNEKIKLLRKLYASPDDVELSVGGTLEFHVPDSLFGPTLLCIVGKQFLNTRRGDRFFFERENHLSGFSRNQLAEIRKVTLASLFCNNVQSLHYIQPNVFIFPNTRNVLLNCNDIPQLDLSKWQDLSPQLAI</sequence>
<dbReference type="FunCoup" id="B4M5J7">
    <property type="interactions" value="4"/>
</dbReference>
<dbReference type="Pfam" id="PF03098">
    <property type="entry name" value="An_peroxidase"/>
    <property type="match status" value="1"/>
</dbReference>
<dbReference type="EMBL" id="CH940652">
    <property type="protein sequence ID" value="EDW58923.2"/>
    <property type="molecule type" value="Genomic_DNA"/>
</dbReference>
<keyword evidence="2" id="KW-0964">Secreted</keyword>
<evidence type="ECO:0000256" key="7">
    <source>
        <dbReference type="ARBA" id="ARBA00023004"/>
    </source>
</evidence>
<dbReference type="InterPro" id="IPR019791">
    <property type="entry name" value="Haem_peroxidase_animal"/>
</dbReference>
<dbReference type="GO" id="GO:0022412">
    <property type="term" value="P:cellular process involved in reproduction in multicellular organism"/>
    <property type="evidence" value="ECO:0007669"/>
    <property type="project" value="UniProtKB-ARBA"/>
</dbReference>
<dbReference type="GO" id="GO:0004601">
    <property type="term" value="F:peroxidase activity"/>
    <property type="evidence" value="ECO:0007669"/>
    <property type="project" value="UniProtKB-KW"/>
</dbReference>
<dbReference type="SUPFAM" id="SSF48113">
    <property type="entry name" value="Heme-dependent peroxidases"/>
    <property type="match status" value="1"/>
</dbReference>
<dbReference type="GO" id="GO:0020037">
    <property type="term" value="F:heme binding"/>
    <property type="evidence" value="ECO:0007669"/>
    <property type="project" value="InterPro"/>
</dbReference>
<gene>
    <name evidence="9" type="primary">Dvir\GJ10592</name>
    <name evidence="9" type="ORF">Dvir_GJ10592</name>
</gene>
<dbReference type="GO" id="GO:0046872">
    <property type="term" value="F:metal ion binding"/>
    <property type="evidence" value="ECO:0007669"/>
    <property type="project" value="UniProtKB-KW"/>
</dbReference>
<dbReference type="AlphaFoldDB" id="B4M5J7"/>